<evidence type="ECO:0008006" key="3">
    <source>
        <dbReference type="Google" id="ProtNLM"/>
    </source>
</evidence>
<gene>
    <name evidence="1" type="ORF">ABID14_001014</name>
</gene>
<name>A0ABV2J9D3_9FIRM</name>
<dbReference type="RefSeq" id="WP_354367781.1">
    <property type="nucleotide sequence ID" value="NZ_JBEPMA010000004.1"/>
</dbReference>
<dbReference type="Pfam" id="PF14277">
    <property type="entry name" value="DUF4364"/>
    <property type="match status" value="1"/>
</dbReference>
<evidence type="ECO:0000313" key="2">
    <source>
        <dbReference type="Proteomes" id="UP001549162"/>
    </source>
</evidence>
<comment type="caution">
    <text evidence="1">The sequence shown here is derived from an EMBL/GenBank/DDBJ whole genome shotgun (WGS) entry which is preliminary data.</text>
</comment>
<accession>A0ABV2J9D3</accession>
<sequence>MKNNSFELALNKLLILYIIDNFNHKLKENDLSYFILNNELFNYFYFKQYVSEMESTGLILFDDDKNYYLSSDGKQTLNLFYENIPKENLDFLIPKIEEYRHELILKNSVKTKIQLENNIYYVYLNIKDGDVDVLDLKIEVSDEKMGQQISYNFKKQPQKFYQDILRILISKDSN</sequence>
<reference evidence="1 2" key="1">
    <citation type="submission" date="2024-06" db="EMBL/GenBank/DDBJ databases">
        <title>Genomic Encyclopedia of Type Strains, Phase IV (KMG-IV): sequencing the most valuable type-strain genomes for metagenomic binning, comparative biology and taxonomic classification.</title>
        <authorList>
            <person name="Goeker M."/>
        </authorList>
    </citation>
    <scope>NUCLEOTIDE SEQUENCE [LARGE SCALE GENOMIC DNA]</scope>
    <source>
        <strain evidence="1 2">DSM 21460</strain>
    </source>
</reference>
<dbReference type="Proteomes" id="UP001549162">
    <property type="component" value="Unassembled WGS sequence"/>
</dbReference>
<dbReference type="EMBL" id="JBEPMA010000004">
    <property type="protein sequence ID" value="MET3617385.1"/>
    <property type="molecule type" value="Genomic_DNA"/>
</dbReference>
<organism evidence="1 2">
    <name type="scientific">Peptoniphilus olsenii</name>
    <dbReference type="NCBI Taxonomy" id="411570"/>
    <lineage>
        <taxon>Bacteria</taxon>
        <taxon>Bacillati</taxon>
        <taxon>Bacillota</taxon>
        <taxon>Tissierellia</taxon>
        <taxon>Tissierellales</taxon>
        <taxon>Peptoniphilaceae</taxon>
        <taxon>Peptoniphilus</taxon>
    </lineage>
</organism>
<dbReference type="InterPro" id="IPR025374">
    <property type="entry name" value="DUF4364"/>
</dbReference>
<protein>
    <recommendedName>
        <fullName evidence="3">DUF4364 domain-containing protein</fullName>
    </recommendedName>
</protein>
<keyword evidence="2" id="KW-1185">Reference proteome</keyword>
<evidence type="ECO:0000313" key="1">
    <source>
        <dbReference type="EMBL" id="MET3617385.1"/>
    </source>
</evidence>
<proteinExistence type="predicted"/>